<organism evidence="1 2">
    <name type="scientific">Catharanthus roseus</name>
    <name type="common">Madagascar periwinkle</name>
    <name type="synonym">Vinca rosea</name>
    <dbReference type="NCBI Taxonomy" id="4058"/>
    <lineage>
        <taxon>Eukaryota</taxon>
        <taxon>Viridiplantae</taxon>
        <taxon>Streptophyta</taxon>
        <taxon>Embryophyta</taxon>
        <taxon>Tracheophyta</taxon>
        <taxon>Spermatophyta</taxon>
        <taxon>Magnoliopsida</taxon>
        <taxon>eudicotyledons</taxon>
        <taxon>Gunneridae</taxon>
        <taxon>Pentapetalae</taxon>
        <taxon>asterids</taxon>
        <taxon>lamiids</taxon>
        <taxon>Gentianales</taxon>
        <taxon>Apocynaceae</taxon>
        <taxon>Rauvolfioideae</taxon>
        <taxon>Vinceae</taxon>
        <taxon>Catharanthinae</taxon>
        <taxon>Catharanthus</taxon>
    </lineage>
</organism>
<accession>A0ACC0B796</accession>
<protein>
    <submittedName>
        <fullName evidence="1">Uncharacterized protein</fullName>
    </submittedName>
</protein>
<comment type="caution">
    <text evidence="1">The sequence shown here is derived from an EMBL/GenBank/DDBJ whole genome shotgun (WGS) entry which is preliminary data.</text>
</comment>
<name>A0ACC0B796_CATRO</name>
<dbReference type="Proteomes" id="UP001060085">
    <property type="component" value="Linkage Group LG04"/>
</dbReference>
<dbReference type="EMBL" id="CM044704">
    <property type="protein sequence ID" value="KAI5668515.1"/>
    <property type="molecule type" value="Genomic_DNA"/>
</dbReference>
<keyword evidence="2" id="KW-1185">Reference proteome</keyword>
<evidence type="ECO:0000313" key="1">
    <source>
        <dbReference type="EMBL" id="KAI5668515.1"/>
    </source>
</evidence>
<sequence>MMLTPKRPNSPLLRRINALIDHFSCSETFDLELEFVNFVELEMGLVDFVELELEKCSSSWKEVFGILGGVNANAKCLEEVTIVAWNLWNARNRVFEGKMMEAREIVQGTLKFLRIFSQHQHGFEVGQQQDGDVGLGVIIRDHIGDVLASTATRIYSIVNATHTEAMEMWKALELARDIELSHFVLESDCQVLVQ</sequence>
<evidence type="ECO:0000313" key="2">
    <source>
        <dbReference type="Proteomes" id="UP001060085"/>
    </source>
</evidence>
<reference evidence="2" key="1">
    <citation type="journal article" date="2023" name="Nat. Plants">
        <title>Single-cell RNA sequencing provides a high-resolution roadmap for understanding the multicellular compartmentation of specialized metabolism.</title>
        <authorList>
            <person name="Sun S."/>
            <person name="Shen X."/>
            <person name="Li Y."/>
            <person name="Li Y."/>
            <person name="Wang S."/>
            <person name="Li R."/>
            <person name="Zhang H."/>
            <person name="Shen G."/>
            <person name="Guo B."/>
            <person name="Wei J."/>
            <person name="Xu J."/>
            <person name="St-Pierre B."/>
            <person name="Chen S."/>
            <person name="Sun C."/>
        </authorList>
    </citation>
    <scope>NUCLEOTIDE SEQUENCE [LARGE SCALE GENOMIC DNA]</scope>
</reference>
<proteinExistence type="predicted"/>
<gene>
    <name evidence="1" type="ORF">M9H77_18368</name>
</gene>